<dbReference type="EMBL" id="JAFEJU010000001">
    <property type="protein sequence ID" value="MBT1174224.1"/>
    <property type="molecule type" value="Genomic_DNA"/>
</dbReference>
<organism evidence="3 4">
    <name type="scientific">Bifidobacterium colobi</name>
    <dbReference type="NCBI Taxonomy" id="2809026"/>
    <lineage>
        <taxon>Bacteria</taxon>
        <taxon>Bacillati</taxon>
        <taxon>Actinomycetota</taxon>
        <taxon>Actinomycetes</taxon>
        <taxon>Bifidobacteriales</taxon>
        <taxon>Bifidobacteriaceae</taxon>
        <taxon>Bifidobacterium</taxon>
    </lineage>
</organism>
<comment type="caution">
    <text evidence="3">The sequence shown here is derived from an EMBL/GenBank/DDBJ whole genome shotgun (WGS) entry which is preliminary data.</text>
</comment>
<keyword evidence="1" id="KW-0812">Transmembrane</keyword>
<keyword evidence="1" id="KW-1133">Transmembrane helix</keyword>
<keyword evidence="1" id="KW-0472">Membrane</keyword>
<gene>
    <name evidence="3" type="ORF">JS530_01630</name>
</gene>
<dbReference type="Proteomes" id="UP000711736">
    <property type="component" value="Unassembled WGS sequence"/>
</dbReference>
<keyword evidence="4" id="KW-1185">Reference proteome</keyword>
<sequence length="124" mass="12993">MVLKFQRWLARMPTRYEEGTVTAEFAMVLPSVIVVAALVLALGRLVAVSVDCNSAASAAARELIVTGSESAARNIAAQVAESSVTVTIHQAGRLRHIQVTCPLLPGPMGLTPASVPGRATVVMQ</sequence>
<protein>
    <submittedName>
        <fullName evidence="3">Pilus assembly protein</fullName>
    </submittedName>
</protein>
<dbReference type="RefSeq" id="WP_214375474.1">
    <property type="nucleotide sequence ID" value="NZ_JAFEJU010000001.1"/>
</dbReference>
<evidence type="ECO:0000313" key="4">
    <source>
        <dbReference type="Proteomes" id="UP000711736"/>
    </source>
</evidence>
<proteinExistence type="predicted"/>
<reference evidence="3 4" key="1">
    <citation type="journal article" date="2021" name="Environ. Microbiol.">
        <title>Genetic insights into the dark matter of the mammalian gut microbiota through targeted genome reconstruction.</title>
        <authorList>
            <person name="Lugli G.A."/>
            <person name="Alessandri G."/>
            <person name="Milani C."/>
            <person name="Viappiani A."/>
            <person name="Fontana F."/>
            <person name="Tarracchini C."/>
            <person name="Mancabelli L."/>
            <person name="Argentini C."/>
            <person name="Ruiz L."/>
            <person name="Margolles A."/>
            <person name="van Sinderen D."/>
            <person name="Turroni F."/>
            <person name="Ventura M."/>
        </authorList>
    </citation>
    <scope>NUCLEOTIDE SEQUENCE [LARGE SCALE GENOMIC DNA]</scope>
    <source>
        <strain evidence="3 4">LC6</strain>
    </source>
</reference>
<feature type="transmembrane region" description="Helical" evidence="1">
    <location>
        <begin position="21"/>
        <end position="43"/>
    </location>
</feature>
<evidence type="ECO:0000313" key="3">
    <source>
        <dbReference type="EMBL" id="MBT1174224.1"/>
    </source>
</evidence>
<name>A0ABS5UTB1_9BIFI</name>
<evidence type="ECO:0000259" key="2">
    <source>
        <dbReference type="Pfam" id="PF07811"/>
    </source>
</evidence>
<accession>A0ABS5UTB1</accession>
<feature type="domain" description="TadE-like" evidence="2">
    <location>
        <begin position="19"/>
        <end position="61"/>
    </location>
</feature>
<dbReference type="InterPro" id="IPR012495">
    <property type="entry name" value="TadE-like_dom"/>
</dbReference>
<dbReference type="Pfam" id="PF07811">
    <property type="entry name" value="TadE"/>
    <property type="match status" value="1"/>
</dbReference>
<evidence type="ECO:0000256" key="1">
    <source>
        <dbReference type="SAM" id="Phobius"/>
    </source>
</evidence>